<comment type="caution">
    <text evidence="2">The sequence shown here is derived from an EMBL/GenBank/DDBJ whole genome shotgun (WGS) entry which is preliminary data.</text>
</comment>
<protein>
    <submittedName>
        <fullName evidence="2">Uncharacterized protein</fullName>
    </submittedName>
</protein>
<feature type="compositionally biased region" description="Basic residues" evidence="1">
    <location>
        <begin position="79"/>
        <end position="88"/>
    </location>
</feature>
<gene>
    <name evidence="2" type="ORF">R1flu_022741</name>
</gene>
<name>A0ABD1XQ23_9MARC</name>
<accession>A0ABD1XQ23</accession>
<evidence type="ECO:0000313" key="3">
    <source>
        <dbReference type="Proteomes" id="UP001605036"/>
    </source>
</evidence>
<dbReference type="EMBL" id="JBHFFA010000007">
    <property type="protein sequence ID" value="KAL2611049.1"/>
    <property type="molecule type" value="Genomic_DNA"/>
</dbReference>
<dbReference type="Proteomes" id="UP001605036">
    <property type="component" value="Unassembled WGS sequence"/>
</dbReference>
<keyword evidence="3" id="KW-1185">Reference proteome</keyword>
<evidence type="ECO:0000256" key="1">
    <source>
        <dbReference type="SAM" id="MobiDB-lite"/>
    </source>
</evidence>
<dbReference type="AlphaFoldDB" id="A0ABD1XQ23"/>
<sequence length="163" mass="18697">MSLYVCEVTFVSDHSNSLNFSSFYVRLVLRHRGSARPEILLLPPGQEESASIRCSISKYFSSFKIKDVRRLSRSDSGKRSKTFSRRKIKPELPGMPETRAKFASDGQAREKRPILCRKALGKSLRRFSSGGLFKDYQGSEKILRREEYHQGLEVNRMVISFGL</sequence>
<evidence type="ECO:0000313" key="2">
    <source>
        <dbReference type="EMBL" id="KAL2611049.1"/>
    </source>
</evidence>
<proteinExistence type="predicted"/>
<feature type="region of interest" description="Disordered" evidence="1">
    <location>
        <begin position="74"/>
        <end position="104"/>
    </location>
</feature>
<organism evidence="2 3">
    <name type="scientific">Riccia fluitans</name>
    <dbReference type="NCBI Taxonomy" id="41844"/>
    <lineage>
        <taxon>Eukaryota</taxon>
        <taxon>Viridiplantae</taxon>
        <taxon>Streptophyta</taxon>
        <taxon>Embryophyta</taxon>
        <taxon>Marchantiophyta</taxon>
        <taxon>Marchantiopsida</taxon>
        <taxon>Marchantiidae</taxon>
        <taxon>Marchantiales</taxon>
        <taxon>Ricciaceae</taxon>
        <taxon>Riccia</taxon>
    </lineage>
</organism>
<reference evidence="2 3" key="1">
    <citation type="submission" date="2024-09" db="EMBL/GenBank/DDBJ databases">
        <title>Chromosome-scale assembly of Riccia fluitans.</title>
        <authorList>
            <person name="Paukszto L."/>
            <person name="Sawicki J."/>
            <person name="Karawczyk K."/>
            <person name="Piernik-Szablinska J."/>
            <person name="Szczecinska M."/>
            <person name="Mazdziarz M."/>
        </authorList>
    </citation>
    <scope>NUCLEOTIDE SEQUENCE [LARGE SCALE GENOMIC DNA]</scope>
    <source>
        <strain evidence="2">Rf_01</strain>
        <tissue evidence="2">Aerial parts of the thallus</tissue>
    </source>
</reference>